<protein>
    <submittedName>
        <fullName evidence="1">Uncharacterized protein</fullName>
    </submittedName>
</protein>
<reference evidence="1 2" key="1">
    <citation type="submission" date="2023-12" db="EMBL/GenBank/DDBJ databases">
        <title>A high-quality genome assembly for Dillenia turbinata (Dilleniales).</title>
        <authorList>
            <person name="Chanderbali A."/>
        </authorList>
    </citation>
    <scope>NUCLEOTIDE SEQUENCE [LARGE SCALE GENOMIC DNA]</scope>
    <source>
        <strain evidence="1">LSX21</strain>
        <tissue evidence="1">Leaf</tissue>
    </source>
</reference>
<name>A0AAN8V707_9MAGN</name>
<accession>A0AAN8V707</accession>
<keyword evidence="2" id="KW-1185">Reference proteome</keyword>
<sequence>MKSVVTDYFADMDDQGSTVAMDVDDVDPLEIFGEGFVNVENKLADSDFFNKGRFDNDTYCTFAVDWGFAILCFELCFSLLLECGEWRSALISYCLEECFVAGHDNHSENDVQKH</sequence>
<proteinExistence type="predicted"/>
<dbReference type="Proteomes" id="UP001370490">
    <property type="component" value="Unassembled WGS sequence"/>
</dbReference>
<dbReference type="AlphaFoldDB" id="A0AAN8V707"/>
<evidence type="ECO:0000313" key="2">
    <source>
        <dbReference type="Proteomes" id="UP001370490"/>
    </source>
</evidence>
<dbReference type="EMBL" id="JBAMMX010000016">
    <property type="protein sequence ID" value="KAK6924666.1"/>
    <property type="molecule type" value="Genomic_DNA"/>
</dbReference>
<organism evidence="1 2">
    <name type="scientific">Dillenia turbinata</name>
    <dbReference type="NCBI Taxonomy" id="194707"/>
    <lineage>
        <taxon>Eukaryota</taxon>
        <taxon>Viridiplantae</taxon>
        <taxon>Streptophyta</taxon>
        <taxon>Embryophyta</taxon>
        <taxon>Tracheophyta</taxon>
        <taxon>Spermatophyta</taxon>
        <taxon>Magnoliopsida</taxon>
        <taxon>eudicotyledons</taxon>
        <taxon>Gunneridae</taxon>
        <taxon>Pentapetalae</taxon>
        <taxon>Dilleniales</taxon>
        <taxon>Dilleniaceae</taxon>
        <taxon>Dillenia</taxon>
    </lineage>
</organism>
<comment type="caution">
    <text evidence="1">The sequence shown here is derived from an EMBL/GenBank/DDBJ whole genome shotgun (WGS) entry which is preliminary data.</text>
</comment>
<gene>
    <name evidence="1" type="ORF">RJ641_008992</name>
</gene>
<evidence type="ECO:0000313" key="1">
    <source>
        <dbReference type="EMBL" id="KAK6924666.1"/>
    </source>
</evidence>